<dbReference type="KEGG" id="evi:Echvi_2327"/>
<dbReference type="EMBL" id="CP003346">
    <property type="protein sequence ID" value="AGA78575.1"/>
    <property type="molecule type" value="Genomic_DNA"/>
</dbReference>
<organism evidence="1 2">
    <name type="scientific">Echinicola vietnamensis (strain DSM 17526 / LMG 23754 / KMM 6221)</name>
    <dbReference type="NCBI Taxonomy" id="926556"/>
    <lineage>
        <taxon>Bacteria</taxon>
        <taxon>Pseudomonadati</taxon>
        <taxon>Bacteroidota</taxon>
        <taxon>Cytophagia</taxon>
        <taxon>Cytophagales</taxon>
        <taxon>Cyclobacteriaceae</taxon>
        <taxon>Echinicola</taxon>
    </lineage>
</organism>
<keyword evidence="2" id="KW-1185">Reference proteome</keyword>
<dbReference type="Proteomes" id="UP000010796">
    <property type="component" value="Chromosome"/>
</dbReference>
<sequence>MTMKSNDMKRILFIFLLTTALLSQGYGQSRKYFSYFNALQSYYNPAMVGLEGSSARSIVRNQWGGIDGAPKTVYGSVEGDFAQMGGNDSVPSIGRNAIGLSVMYDKHGAFTETELLLNYSNRIRLSEKHHLGLGIGVKYQNTELDGMALTPEQSDDPSLSQYLGGFAEMKFLDFNFGMALRHRQYYVGYAVQNIAAGKISSGDGFYNERPMSHNVQAGYRGKVSEQIGMAGNVLYRVQEDLPYNAEFNVKALFMEHVWIGVGHRVDYSTGLQAGFLMNRVSVGYSYEMATRRQSKMYGSTHEFMASVRLFDHYGKGIFGMW</sequence>
<evidence type="ECO:0000313" key="1">
    <source>
        <dbReference type="EMBL" id="AGA78575.1"/>
    </source>
</evidence>
<dbReference type="eggNOG" id="COG3064">
    <property type="taxonomic scope" value="Bacteria"/>
</dbReference>
<dbReference type="HOGENOM" id="CLU_068235_0_1_10"/>
<dbReference type="InterPro" id="IPR019861">
    <property type="entry name" value="PorP/SprF_Bacteroidetes"/>
</dbReference>
<protein>
    <submittedName>
        <fullName evidence="1">Bacteroidetes-specific putative membrane protein</fullName>
    </submittedName>
</protein>
<dbReference type="AlphaFoldDB" id="L0G168"/>
<accession>L0G168</accession>
<dbReference type="STRING" id="926556.Echvi_2327"/>
<reference evidence="2" key="1">
    <citation type="submission" date="2012-02" db="EMBL/GenBank/DDBJ databases">
        <title>The complete genome of Echinicola vietnamensis DSM 17526.</title>
        <authorList>
            <person name="Lucas S."/>
            <person name="Copeland A."/>
            <person name="Lapidus A."/>
            <person name="Glavina del Rio T."/>
            <person name="Dalin E."/>
            <person name="Tice H."/>
            <person name="Bruce D."/>
            <person name="Goodwin L."/>
            <person name="Pitluck S."/>
            <person name="Peters L."/>
            <person name="Ovchinnikova G."/>
            <person name="Teshima H."/>
            <person name="Kyrpides N."/>
            <person name="Mavromatis K."/>
            <person name="Ivanova N."/>
            <person name="Brettin T."/>
            <person name="Detter J.C."/>
            <person name="Han C."/>
            <person name="Larimer F."/>
            <person name="Land M."/>
            <person name="Hauser L."/>
            <person name="Markowitz V."/>
            <person name="Cheng J.-F."/>
            <person name="Hugenholtz P."/>
            <person name="Woyke T."/>
            <person name="Wu D."/>
            <person name="Brambilla E."/>
            <person name="Klenk H.-P."/>
            <person name="Eisen J.A."/>
        </authorList>
    </citation>
    <scope>NUCLEOTIDE SEQUENCE [LARGE SCALE GENOMIC DNA]</scope>
    <source>
        <strain evidence="2">DSM 17526 / LMG 23754 / KMM 6221</strain>
    </source>
</reference>
<dbReference type="Pfam" id="PF11751">
    <property type="entry name" value="PorP_SprF"/>
    <property type="match status" value="1"/>
</dbReference>
<evidence type="ECO:0000313" key="2">
    <source>
        <dbReference type="Proteomes" id="UP000010796"/>
    </source>
</evidence>
<proteinExistence type="predicted"/>
<gene>
    <name evidence="1" type="ordered locus">Echvi_2327</name>
</gene>
<dbReference type="NCBIfam" id="TIGR03519">
    <property type="entry name" value="T9SS_PorP_fam"/>
    <property type="match status" value="1"/>
</dbReference>
<name>L0G168_ECHVK</name>